<comment type="caution">
    <text evidence="1">The sequence shown here is derived from an EMBL/GenBank/DDBJ whole genome shotgun (WGS) entry which is preliminary data.</text>
</comment>
<dbReference type="Proteomes" id="UP000014060">
    <property type="component" value="Unassembled WGS sequence"/>
</dbReference>
<dbReference type="SUPFAM" id="SSF143567">
    <property type="entry name" value="YkuJ-like"/>
    <property type="match status" value="1"/>
</dbReference>
<name>A0ABC9T4Q2_BACCE</name>
<accession>A0ABC9T4Q2</accession>
<dbReference type="InterPro" id="IPR014904">
    <property type="entry name" value="YkuJ-like"/>
</dbReference>
<sequence length="132" mass="15746">MFFLFFPSHFDKFLVEFLANNLYPRVWNIFSVMTDRMSIAVKPIGRKIRERRDFMSLLQGILTRLVSLQEQAESGEVAQRYFEVNGERKCSVKFFDKSEMYELEVYQQGEKPQVYQFDNIDMVAIEIYDIIS</sequence>
<dbReference type="EMBL" id="AHCJ01000011">
    <property type="protein sequence ID" value="EOQ70012.1"/>
    <property type="molecule type" value="Genomic_DNA"/>
</dbReference>
<evidence type="ECO:0000313" key="2">
    <source>
        <dbReference type="Proteomes" id="UP000014060"/>
    </source>
</evidence>
<reference evidence="1 2" key="1">
    <citation type="submission" date="2013-01" db="EMBL/GenBank/DDBJ databases">
        <title>The Genome Sequence of Bacillus cereus TIAC219.</title>
        <authorList>
            <consortium name="The Broad Institute Genome Sequencing Platform"/>
            <consortium name="The Broad Institute Genome Sequencing Center for Infectious Disease"/>
            <person name="Feldgarden M."/>
            <person name="Van der Auwera G.A."/>
            <person name="Mahillon J."/>
            <person name="Duprez V."/>
            <person name="Timmery S."/>
            <person name="Mattelet C."/>
            <person name="Dierick K."/>
            <person name="Sun M."/>
            <person name="Yu Z."/>
            <person name="Zhu L."/>
            <person name="Hu X."/>
            <person name="Shank E.B."/>
            <person name="Swiecicka I."/>
            <person name="Hansen B.M."/>
            <person name="Andrup L."/>
            <person name="Walker B."/>
            <person name="Young S.K."/>
            <person name="Zeng Q."/>
            <person name="Gargeya S."/>
            <person name="Fitzgerald M."/>
            <person name="Haas B."/>
            <person name="Abouelleil A."/>
            <person name="Alvarado L."/>
            <person name="Arachchi H.M."/>
            <person name="Berlin A.M."/>
            <person name="Chapman S.B."/>
            <person name="Dewar J."/>
            <person name="Goldberg J."/>
            <person name="Griggs A."/>
            <person name="Gujja S."/>
            <person name="Hansen M."/>
            <person name="Howarth C."/>
            <person name="Imamovic A."/>
            <person name="Larimer J."/>
            <person name="McCowan C."/>
            <person name="Murphy C."/>
            <person name="Neiman D."/>
            <person name="Pearson M."/>
            <person name="Priest M."/>
            <person name="Roberts A."/>
            <person name="Saif S."/>
            <person name="Shea T."/>
            <person name="Sisk P."/>
            <person name="Sykes S."/>
            <person name="Wortman J."/>
            <person name="Nusbaum C."/>
            <person name="Birren B."/>
        </authorList>
    </citation>
    <scope>NUCLEOTIDE SEQUENCE [LARGE SCALE GENOMIC DNA]</scope>
    <source>
        <strain evidence="1 2">TIAC219</strain>
    </source>
</reference>
<dbReference type="AlphaFoldDB" id="A0ABC9T4Q2"/>
<dbReference type="Pfam" id="PF08796">
    <property type="entry name" value="DUF1797"/>
    <property type="match status" value="1"/>
</dbReference>
<organism evidence="1 2">
    <name type="scientific">Bacillus cereus TIAC219</name>
    <dbReference type="NCBI Taxonomy" id="718222"/>
    <lineage>
        <taxon>Bacteria</taxon>
        <taxon>Bacillati</taxon>
        <taxon>Bacillota</taxon>
        <taxon>Bacilli</taxon>
        <taxon>Bacillales</taxon>
        <taxon>Bacillaceae</taxon>
        <taxon>Bacillus</taxon>
        <taxon>Bacillus cereus group</taxon>
    </lineage>
</organism>
<proteinExistence type="predicted"/>
<protein>
    <submittedName>
        <fullName evidence="1">Cytoplasmic protein</fullName>
    </submittedName>
</protein>
<gene>
    <name evidence="1" type="ORF">IAY_02710</name>
</gene>
<evidence type="ECO:0000313" key="1">
    <source>
        <dbReference type="EMBL" id="EOQ70012.1"/>
    </source>
</evidence>
<dbReference type="InterPro" id="IPR038073">
    <property type="entry name" value="YkuJ-like_sf"/>
</dbReference>
<dbReference type="Gene3D" id="3.30.720.20">
    <property type="entry name" value="Protein of unknown function DUF1797"/>
    <property type="match status" value="1"/>
</dbReference>